<protein>
    <submittedName>
        <fullName evidence="5">50S ribosomal subunit protein L15</fullName>
    </submittedName>
</protein>
<dbReference type="InterPro" id="IPR021131">
    <property type="entry name" value="Ribosomal_uL15/eL18"/>
</dbReference>
<evidence type="ECO:0000313" key="6">
    <source>
        <dbReference type="Proteomes" id="UP000078544"/>
    </source>
</evidence>
<name>A0A166PAL6_9HYPO</name>
<feature type="domain" description="Large ribosomal subunit protein uL15/eL18" evidence="4">
    <location>
        <begin position="3"/>
        <end position="79"/>
    </location>
</feature>
<dbReference type="InterPro" id="IPR005749">
    <property type="entry name" value="Ribosomal_uL15_bac-type"/>
</dbReference>
<dbReference type="GO" id="GO:0005762">
    <property type="term" value="C:mitochondrial large ribosomal subunit"/>
    <property type="evidence" value="ECO:0007669"/>
    <property type="project" value="TreeGrafter"/>
</dbReference>
<dbReference type="GO" id="GO:0006412">
    <property type="term" value="P:translation"/>
    <property type="evidence" value="ECO:0007669"/>
    <property type="project" value="InterPro"/>
</dbReference>
<dbReference type="OrthoDB" id="361383at2759"/>
<dbReference type="InterPro" id="IPR036227">
    <property type="entry name" value="Ribosomal_uL15/eL18_sf"/>
</dbReference>
<comment type="caution">
    <text evidence="5">The sequence shown here is derived from an EMBL/GenBank/DDBJ whole genome shotgun (WGS) entry which is preliminary data.</text>
</comment>
<reference evidence="5 6" key="1">
    <citation type="journal article" date="2016" name="Genome Biol. Evol.">
        <title>Divergent and convergent evolution of fungal pathogenicity.</title>
        <authorList>
            <person name="Shang Y."/>
            <person name="Xiao G."/>
            <person name="Zheng P."/>
            <person name="Cen K."/>
            <person name="Zhan S."/>
            <person name="Wang C."/>
        </authorList>
    </citation>
    <scope>NUCLEOTIDE SEQUENCE [LARGE SCALE GENOMIC DNA]</scope>
    <source>
        <strain evidence="5 6">RCEF 2490</strain>
    </source>
</reference>
<evidence type="ECO:0000256" key="3">
    <source>
        <dbReference type="ARBA" id="ARBA00023274"/>
    </source>
</evidence>
<dbReference type="PANTHER" id="PTHR12934:SF11">
    <property type="entry name" value="LARGE RIBOSOMAL SUBUNIT PROTEIN UL15M"/>
    <property type="match status" value="1"/>
</dbReference>
<keyword evidence="6" id="KW-1185">Reference proteome</keyword>
<evidence type="ECO:0000256" key="1">
    <source>
        <dbReference type="ARBA" id="ARBA00007320"/>
    </source>
</evidence>
<keyword evidence="3" id="KW-0687">Ribonucleoprotein</keyword>
<dbReference type="STRING" id="1081109.A0A166PAL6"/>
<dbReference type="SUPFAM" id="SSF52080">
    <property type="entry name" value="Ribosomal proteins L15p and L18e"/>
    <property type="match status" value="1"/>
</dbReference>
<evidence type="ECO:0000256" key="2">
    <source>
        <dbReference type="ARBA" id="ARBA00022980"/>
    </source>
</evidence>
<dbReference type="AlphaFoldDB" id="A0A166PAL6"/>
<evidence type="ECO:0000313" key="5">
    <source>
        <dbReference type="EMBL" id="KZZ95450.1"/>
    </source>
</evidence>
<accession>A0A166PAL6</accession>
<proteinExistence type="inferred from homology"/>
<organism evidence="5 6">
    <name type="scientific">Moelleriella libera RCEF 2490</name>
    <dbReference type="NCBI Taxonomy" id="1081109"/>
    <lineage>
        <taxon>Eukaryota</taxon>
        <taxon>Fungi</taxon>
        <taxon>Dikarya</taxon>
        <taxon>Ascomycota</taxon>
        <taxon>Pezizomycotina</taxon>
        <taxon>Sordariomycetes</taxon>
        <taxon>Hypocreomycetidae</taxon>
        <taxon>Hypocreales</taxon>
        <taxon>Clavicipitaceae</taxon>
        <taxon>Moelleriella</taxon>
    </lineage>
</organism>
<sequence>MAEVNLDDVQSWIDQGRLDATKRITPRELILSGLVKGRVEGVKILARGSELLKQPIDVLVSRASAEAIAAIEAAGGKIVTRYYTRLAIMRLVKNQSVNTDKPLPLGKDKIEAAVKAGLGRAHFRLPDPTSRDDFEYYRDPAHRGYMSYMVARGQSPSLYFKVPGEQKITSEAKTTKKEEEETLW</sequence>
<dbReference type="Gene3D" id="3.100.10.10">
    <property type="match status" value="1"/>
</dbReference>
<dbReference type="EMBL" id="AZGY01000009">
    <property type="protein sequence ID" value="KZZ95450.1"/>
    <property type="molecule type" value="Genomic_DNA"/>
</dbReference>
<dbReference type="Pfam" id="PF00828">
    <property type="entry name" value="Ribosomal_L27A"/>
    <property type="match status" value="1"/>
</dbReference>
<dbReference type="GO" id="GO:0003735">
    <property type="term" value="F:structural constituent of ribosome"/>
    <property type="evidence" value="ECO:0007669"/>
    <property type="project" value="InterPro"/>
</dbReference>
<keyword evidence="2" id="KW-0689">Ribosomal protein</keyword>
<evidence type="ECO:0000259" key="4">
    <source>
        <dbReference type="Pfam" id="PF00828"/>
    </source>
</evidence>
<comment type="similarity">
    <text evidence="1">Belongs to the universal ribosomal protein uL15 family.</text>
</comment>
<gene>
    <name evidence="5" type="ORF">AAL_04681</name>
</gene>
<dbReference type="Proteomes" id="UP000078544">
    <property type="component" value="Unassembled WGS sequence"/>
</dbReference>
<dbReference type="PANTHER" id="PTHR12934">
    <property type="entry name" value="50S RIBOSOMAL PROTEIN L15"/>
    <property type="match status" value="1"/>
</dbReference>